<evidence type="ECO:0000313" key="2">
    <source>
        <dbReference type="Proteomes" id="UP000298642"/>
    </source>
</evidence>
<evidence type="ECO:0000313" key="1">
    <source>
        <dbReference type="EMBL" id="QCI60806.1"/>
    </source>
</evidence>
<sequence>MVITRETDYALRILRALLDGKLHTAGQIAQDELLPQAFAYKILKKLEKAGLVEVVRGTAGGCRLSADLTGTSLYDLMKAMGERGNLSSCMDPAYQCPWRSCHGGCTVHCKLAEIQNKLDEELRAHSLQEILTDP</sequence>
<protein>
    <submittedName>
        <fullName evidence="1">Rrf2 family transcriptional regulator</fullName>
    </submittedName>
</protein>
<dbReference type="PANTHER" id="PTHR33221:SF2">
    <property type="entry name" value="TRANSCRIPTIONAL REGULATOR"/>
    <property type="match status" value="1"/>
</dbReference>
<dbReference type="GO" id="GO:0003700">
    <property type="term" value="F:DNA-binding transcription factor activity"/>
    <property type="evidence" value="ECO:0007669"/>
    <property type="project" value="TreeGrafter"/>
</dbReference>
<keyword evidence="2" id="KW-1185">Reference proteome</keyword>
<gene>
    <name evidence="1" type="ORF">EIO64_17640</name>
</gene>
<dbReference type="Gene3D" id="1.10.10.10">
    <property type="entry name" value="Winged helix-like DNA-binding domain superfamily/Winged helix DNA-binding domain"/>
    <property type="match status" value="1"/>
</dbReference>
<proteinExistence type="predicted"/>
<dbReference type="InterPro" id="IPR000944">
    <property type="entry name" value="Tscrpt_reg_Rrf2"/>
</dbReference>
<name>A0A4D7AYS9_9FIRM</name>
<dbReference type="Proteomes" id="UP000298642">
    <property type="component" value="Chromosome"/>
</dbReference>
<dbReference type="GeneID" id="89520989"/>
<dbReference type="EMBL" id="CP034413">
    <property type="protein sequence ID" value="QCI60806.1"/>
    <property type="molecule type" value="Genomic_DNA"/>
</dbReference>
<dbReference type="RefSeq" id="WP_021748810.1">
    <property type="nucleotide sequence ID" value="NZ_CP034413.3"/>
</dbReference>
<accession>A0A4D7AYS9</accession>
<dbReference type="PROSITE" id="PS51197">
    <property type="entry name" value="HTH_RRF2_2"/>
    <property type="match status" value="1"/>
</dbReference>
<dbReference type="InterPro" id="IPR036390">
    <property type="entry name" value="WH_DNA-bd_sf"/>
</dbReference>
<dbReference type="InterPro" id="IPR011991">
    <property type="entry name" value="ArsR-like_HTH"/>
</dbReference>
<reference evidence="2" key="1">
    <citation type="submission" date="2018-12" db="EMBL/GenBank/DDBJ databases">
        <title>Dusodibacter welbiota gen. nov., sp. nov., isolated from human faeces and emended description of the Oscillibacter genus.</title>
        <authorList>
            <person name="Le Roy T."/>
            <person name="Van der Smissen P."/>
            <person name="Delzenne N."/>
            <person name="Muccioli G."/>
            <person name="Collet J.F."/>
            <person name="Cani P.D."/>
        </authorList>
    </citation>
    <scope>NUCLEOTIDE SEQUENCE [LARGE SCALE GENOMIC DNA]</scope>
    <source>
        <strain evidence="2">J115</strain>
    </source>
</reference>
<dbReference type="PANTHER" id="PTHR33221">
    <property type="entry name" value="WINGED HELIX-TURN-HELIX TRANSCRIPTIONAL REGULATOR, RRF2 FAMILY"/>
    <property type="match status" value="1"/>
</dbReference>
<dbReference type="GO" id="GO:0005829">
    <property type="term" value="C:cytosol"/>
    <property type="evidence" value="ECO:0007669"/>
    <property type="project" value="TreeGrafter"/>
</dbReference>
<dbReference type="AlphaFoldDB" id="A0A4D7AYS9"/>
<dbReference type="KEGG" id="obj:EIO64_17640"/>
<organism evidence="1 2">
    <name type="scientific">Dysosmobacter welbionis</name>
    <dbReference type="NCBI Taxonomy" id="2093857"/>
    <lineage>
        <taxon>Bacteria</taxon>
        <taxon>Bacillati</taxon>
        <taxon>Bacillota</taxon>
        <taxon>Clostridia</taxon>
        <taxon>Eubacteriales</taxon>
        <taxon>Oscillospiraceae</taxon>
        <taxon>Dysosmobacter</taxon>
    </lineage>
</organism>
<dbReference type="Pfam" id="PF02082">
    <property type="entry name" value="Rrf2"/>
    <property type="match status" value="1"/>
</dbReference>
<dbReference type="CDD" id="cd00090">
    <property type="entry name" value="HTH_ARSR"/>
    <property type="match status" value="1"/>
</dbReference>
<dbReference type="SUPFAM" id="SSF46785">
    <property type="entry name" value="Winged helix' DNA-binding domain"/>
    <property type="match status" value="1"/>
</dbReference>
<dbReference type="InterPro" id="IPR036388">
    <property type="entry name" value="WH-like_DNA-bd_sf"/>
</dbReference>